<dbReference type="Proteomes" id="UP000185746">
    <property type="component" value="Chromosome"/>
</dbReference>
<protein>
    <recommendedName>
        <fullName evidence="1">GGDEF domain-containing protein</fullName>
    </recommendedName>
</protein>
<dbReference type="EMBL" id="CP017560">
    <property type="protein sequence ID" value="AOV09074.1"/>
    <property type="molecule type" value="Genomic_DNA"/>
</dbReference>
<dbReference type="SUPFAM" id="SSF55073">
    <property type="entry name" value="Nucleotide cyclase"/>
    <property type="match status" value="1"/>
</dbReference>
<dbReference type="Pfam" id="PF08447">
    <property type="entry name" value="PAS_3"/>
    <property type="match status" value="1"/>
</dbReference>
<dbReference type="InterPro" id="IPR052155">
    <property type="entry name" value="Biofilm_reg_signaling"/>
</dbReference>
<dbReference type="PANTHER" id="PTHR44757:SF2">
    <property type="entry name" value="BIOFILM ARCHITECTURE MAINTENANCE PROTEIN MBAA"/>
    <property type="match status" value="1"/>
</dbReference>
<dbReference type="CDD" id="cd01949">
    <property type="entry name" value="GGDEF"/>
    <property type="match status" value="1"/>
</dbReference>
<dbReference type="Gene3D" id="3.30.70.270">
    <property type="match status" value="1"/>
</dbReference>
<proteinExistence type="predicted"/>
<reference evidence="2 3" key="1">
    <citation type="submission" date="2016-09" db="EMBL/GenBank/DDBJ databases">
        <title>Complete genome sequence of the Lysinibacillus sphaericus LMG 22257, a specie of Bacillus with ureolytic activity that can effectively biodeposit calcium carbonate.</title>
        <authorList>
            <person name="Yan W."/>
        </authorList>
    </citation>
    <scope>NUCLEOTIDE SEQUENCE [LARGE SCALE GENOMIC DNA]</scope>
    <source>
        <strain evidence="2 3">LMG 22257</strain>
    </source>
</reference>
<dbReference type="SMART" id="SM00267">
    <property type="entry name" value="GGDEF"/>
    <property type="match status" value="1"/>
</dbReference>
<dbReference type="Gene3D" id="3.30.450.20">
    <property type="entry name" value="PAS domain"/>
    <property type="match status" value="1"/>
</dbReference>
<dbReference type="NCBIfam" id="TIGR00254">
    <property type="entry name" value="GGDEF"/>
    <property type="match status" value="1"/>
</dbReference>
<dbReference type="SUPFAM" id="SSF55785">
    <property type="entry name" value="PYP-like sensor domain (PAS domain)"/>
    <property type="match status" value="1"/>
</dbReference>
<dbReference type="InterPro" id="IPR035965">
    <property type="entry name" value="PAS-like_dom_sf"/>
</dbReference>
<sequence>MYLFGIAILFTIGLQLKKFWKRLKQRIDYLKTIEHLVENSKDIIYYCEVKPEFKYRYISPAIETLLSPTLIEDSMKNPRRAFEIIHPDDYHILVKKEAGELDFSKPIIQRWRNDDGEYICFEEYATPIYKDGKMVALQGIIRNINDKVILQQQLEYRATHDSLTDLHNREHFETQVGIFDKAEDVPIAIVICDVDELKYVNDTYGHKVGDQLIKETAILLKEFATDDVIVARIGGDEFAIILVQTNPQYVEWMLDEIQLKIDVFNHNEGALFEIELSKGYAFSHSSIGKMDELFVKADNEMYKDKNNKRTHLLIG</sequence>
<evidence type="ECO:0000313" key="3">
    <source>
        <dbReference type="Proteomes" id="UP000185746"/>
    </source>
</evidence>
<evidence type="ECO:0000259" key="1">
    <source>
        <dbReference type="PROSITE" id="PS50887"/>
    </source>
</evidence>
<dbReference type="InterPro" id="IPR029787">
    <property type="entry name" value="Nucleotide_cyclase"/>
</dbReference>
<dbReference type="PANTHER" id="PTHR44757">
    <property type="entry name" value="DIGUANYLATE CYCLASE DGCP"/>
    <property type="match status" value="1"/>
</dbReference>
<dbReference type="InterPro" id="IPR043128">
    <property type="entry name" value="Rev_trsase/Diguanyl_cyclase"/>
</dbReference>
<organism evidence="2 3">
    <name type="scientific">Sporosarcina ureilytica</name>
    <dbReference type="NCBI Taxonomy" id="298596"/>
    <lineage>
        <taxon>Bacteria</taxon>
        <taxon>Bacillati</taxon>
        <taxon>Bacillota</taxon>
        <taxon>Bacilli</taxon>
        <taxon>Bacillales</taxon>
        <taxon>Caryophanaceae</taxon>
        <taxon>Sporosarcina</taxon>
    </lineage>
</organism>
<evidence type="ECO:0000313" key="2">
    <source>
        <dbReference type="EMBL" id="AOV09074.1"/>
    </source>
</evidence>
<name>A0A1D8JK29_9BACL</name>
<dbReference type="Pfam" id="PF00990">
    <property type="entry name" value="GGDEF"/>
    <property type="match status" value="1"/>
</dbReference>
<dbReference type="InterPro" id="IPR000160">
    <property type="entry name" value="GGDEF_dom"/>
</dbReference>
<accession>A0A1D8JK29</accession>
<dbReference type="AlphaFoldDB" id="A0A1D8JK29"/>
<keyword evidence="3" id="KW-1185">Reference proteome</keyword>
<dbReference type="PROSITE" id="PS50887">
    <property type="entry name" value="GGDEF"/>
    <property type="match status" value="1"/>
</dbReference>
<dbReference type="InterPro" id="IPR013655">
    <property type="entry name" value="PAS_fold_3"/>
</dbReference>
<gene>
    <name evidence="2" type="ORF">BI350_03710</name>
</gene>
<feature type="domain" description="GGDEF" evidence="1">
    <location>
        <begin position="185"/>
        <end position="315"/>
    </location>
</feature>
<dbReference type="KEGG" id="surl:BI350_03710"/>